<dbReference type="AlphaFoldDB" id="A0A1T4PZN3"/>
<dbReference type="Pfam" id="PF19538">
    <property type="entry name" value="DUF6062"/>
    <property type="match status" value="1"/>
</dbReference>
<protein>
    <submittedName>
        <fullName evidence="1">Uncharacterized protein</fullName>
    </submittedName>
</protein>
<dbReference type="Proteomes" id="UP000189857">
    <property type="component" value="Unassembled WGS sequence"/>
</dbReference>
<dbReference type="EMBL" id="FUXA01000015">
    <property type="protein sequence ID" value="SJZ96974.1"/>
    <property type="molecule type" value="Genomic_DNA"/>
</dbReference>
<dbReference type="InterPro" id="IPR045706">
    <property type="entry name" value="DUF6062"/>
</dbReference>
<proteinExistence type="predicted"/>
<dbReference type="OrthoDB" id="9810814at2"/>
<accession>A0A1T4PZN3</accession>
<dbReference type="RefSeq" id="WP_078787997.1">
    <property type="nucleotide sequence ID" value="NZ_FMTO01000015.1"/>
</dbReference>
<keyword evidence="2" id="KW-1185">Reference proteome</keyword>
<evidence type="ECO:0000313" key="1">
    <source>
        <dbReference type="EMBL" id="SJZ96974.1"/>
    </source>
</evidence>
<sequence>MAEKIYTIPVNDAFNSGCECPLCKLYTDLERESIDFTMGPSYMEDDNRAVTDKMWFCPTHVRMLYAEKNRLGLALMMNTHTNKVIKDLREAVSKGHGTKSGLFSKAGKSAVGTYIDNLEESCFICDRINKIFPRYIDTIFHMWKNDKDFIPKFKESKGFCTYHFGILYDEAPNKLKGKQLDEFTDALVKVYFDNIERVNGDVSWFIDKYDYRNNDAPWKNSKDALPRGIIKSSHTIIE</sequence>
<reference evidence="1 2" key="1">
    <citation type="submission" date="2017-02" db="EMBL/GenBank/DDBJ databases">
        <authorList>
            <person name="Peterson S.W."/>
        </authorList>
    </citation>
    <scope>NUCLEOTIDE SEQUENCE [LARGE SCALE GENOMIC DNA]</scope>
    <source>
        <strain evidence="1 2">ATCC 17233</strain>
    </source>
</reference>
<evidence type="ECO:0000313" key="2">
    <source>
        <dbReference type="Proteomes" id="UP000189857"/>
    </source>
</evidence>
<organism evidence="1 2">
    <name type="scientific">Eubacterium ruminantium</name>
    <dbReference type="NCBI Taxonomy" id="42322"/>
    <lineage>
        <taxon>Bacteria</taxon>
        <taxon>Bacillati</taxon>
        <taxon>Bacillota</taxon>
        <taxon>Clostridia</taxon>
        <taxon>Eubacteriales</taxon>
        <taxon>Eubacteriaceae</taxon>
        <taxon>Eubacterium</taxon>
    </lineage>
</organism>
<name>A0A1T4PZN3_9FIRM</name>
<gene>
    <name evidence="1" type="ORF">SAMN02745110_02205</name>
</gene>